<dbReference type="AlphaFoldDB" id="A0A4Y2F516"/>
<protein>
    <submittedName>
        <fullName evidence="1">Uncharacterized protein</fullName>
    </submittedName>
</protein>
<proteinExistence type="predicted"/>
<comment type="caution">
    <text evidence="1">The sequence shown here is derived from an EMBL/GenBank/DDBJ whole genome shotgun (WGS) entry which is preliminary data.</text>
</comment>
<organism evidence="1 2">
    <name type="scientific">Araneus ventricosus</name>
    <name type="common">Orbweaver spider</name>
    <name type="synonym">Epeira ventricosa</name>
    <dbReference type="NCBI Taxonomy" id="182803"/>
    <lineage>
        <taxon>Eukaryota</taxon>
        <taxon>Metazoa</taxon>
        <taxon>Ecdysozoa</taxon>
        <taxon>Arthropoda</taxon>
        <taxon>Chelicerata</taxon>
        <taxon>Arachnida</taxon>
        <taxon>Araneae</taxon>
        <taxon>Araneomorphae</taxon>
        <taxon>Entelegynae</taxon>
        <taxon>Araneoidea</taxon>
        <taxon>Araneidae</taxon>
        <taxon>Araneus</taxon>
    </lineage>
</organism>
<name>A0A4Y2F516_ARAVE</name>
<dbReference type="Proteomes" id="UP000499080">
    <property type="component" value="Unassembled WGS sequence"/>
</dbReference>
<reference evidence="1 2" key="1">
    <citation type="journal article" date="2019" name="Sci. Rep.">
        <title>Orb-weaving spider Araneus ventricosus genome elucidates the spidroin gene catalogue.</title>
        <authorList>
            <person name="Kono N."/>
            <person name="Nakamura H."/>
            <person name="Ohtoshi R."/>
            <person name="Moran D.A.P."/>
            <person name="Shinohara A."/>
            <person name="Yoshida Y."/>
            <person name="Fujiwara M."/>
            <person name="Mori M."/>
            <person name="Tomita M."/>
            <person name="Arakawa K."/>
        </authorList>
    </citation>
    <scope>NUCLEOTIDE SEQUENCE [LARGE SCALE GENOMIC DNA]</scope>
</reference>
<evidence type="ECO:0000313" key="1">
    <source>
        <dbReference type="EMBL" id="GBM35154.1"/>
    </source>
</evidence>
<sequence length="102" mass="11645">MLNRPRLVCRFMVQGPSIITVIYQHNQLHRCGLPHVQRTSVVEPSIITVIYQHNQLYRCRTAACSTDLDWFVYGKGPSTTTVIYQQQSTATGCPDCRMSQQT</sequence>
<keyword evidence="2" id="KW-1185">Reference proteome</keyword>
<evidence type="ECO:0000313" key="2">
    <source>
        <dbReference type="Proteomes" id="UP000499080"/>
    </source>
</evidence>
<dbReference type="EMBL" id="BGPR01000777">
    <property type="protein sequence ID" value="GBM35154.1"/>
    <property type="molecule type" value="Genomic_DNA"/>
</dbReference>
<accession>A0A4Y2F516</accession>
<gene>
    <name evidence="1" type="ORF">AVEN_140754_1</name>
</gene>